<dbReference type="EMBL" id="AP018817">
    <property type="protein sequence ID" value="BBF69772.1"/>
    <property type="molecule type" value="Genomic_DNA"/>
</dbReference>
<accession>A0ABM7G570</accession>
<organism evidence="1 2">
    <name type="scientific">Sphingomonas bisphenolicum</name>
    <dbReference type="NCBI Taxonomy" id="296544"/>
    <lineage>
        <taxon>Bacteria</taxon>
        <taxon>Pseudomonadati</taxon>
        <taxon>Pseudomonadota</taxon>
        <taxon>Alphaproteobacteria</taxon>
        <taxon>Sphingomonadales</taxon>
        <taxon>Sphingomonadaceae</taxon>
        <taxon>Sphingomonas</taxon>
    </lineage>
</organism>
<gene>
    <name evidence="1" type="ORF">SBA_ch1_19720</name>
</gene>
<reference evidence="1" key="1">
    <citation type="submission" date="2018-07" db="EMBL/GenBank/DDBJ databases">
        <title>Complete genome sequence of Sphingomonas bisphenolicum strain AO1, a bisphenol A degradative bacterium isolated from Japanese farm field.</title>
        <authorList>
            <person name="Murakami M."/>
            <person name="Koh M."/>
            <person name="Koba S."/>
            <person name="Matsumura Y."/>
        </authorList>
    </citation>
    <scope>NUCLEOTIDE SEQUENCE</scope>
    <source>
        <strain evidence="1">AO1</strain>
    </source>
</reference>
<evidence type="ECO:0000313" key="2">
    <source>
        <dbReference type="Proteomes" id="UP001059971"/>
    </source>
</evidence>
<dbReference type="Proteomes" id="UP001059971">
    <property type="component" value="Chromosome 1"/>
</dbReference>
<sequence>MGSFLDARELVRAEDLRGPRIYSTDLLPSHFDADDQAGSVDVAARALKVKILTKGQVTLNSAYLLSPMAILLLDRHPDLFAGPAILPAFREDKTALADLLTSNEDLTRHGFDTQRIDDHIARLDGMISQVMPWSLGNIDERFRTLLVSGLENGGSLVARALVEAGFAEGDITNLIADLRTMPLSESINLRTYIAGLPIAVQCGSACKKDPVSGVIGV</sequence>
<protein>
    <submittedName>
        <fullName evidence="1">Uncharacterized protein</fullName>
    </submittedName>
</protein>
<proteinExistence type="predicted"/>
<name>A0ABM7G570_9SPHN</name>
<keyword evidence="2" id="KW-1185">Reference proteome</keyword>
<evidence type="ECO:0000313" key="1">
    <source>
        <dbReference type="EMBL" id="BBF69772.1"/>
    </source>
</evidence>